<sequence>MLDAIFDAYVGAFAIGLPAFAVILLTLGVIRARLSFRPALTLLLGAAAGMGLWYAGAVAAGQAGLLMPPPTVADPPYVLMFLLGGAAVMWAWMWLLPAGRQATQALPLHAIAGYQIPRVMGVLFLIGWLAGEIPWQFAIPAGIGDIWAGIAGYQAYTALKAGAPDARRKLVRANIIGITDFVVAVVTGLITSEGFLHLLAHDAPNTINMYPLVMFPAFFVPIFLAFHLLSISRLRQLRHTGEETGGPDNLQALS</sequence>
<keyword evidence="3" id="KW-1185">Reference proteome</keyword>
<gene>
    <name evidence="2" type="ORF">ACMU_13640</name>
</gene>
<keyword evidence="1" id="KW-1133">Transmembrane helix</keyword>
<evidence type="ECO:0000313" key="2">
    <source>
        <dbReference type="EMBL" id="KAJ55724.1"/>
    </source>
</evidence>
<evidence type="ECO:0000256" key="1">
    <source>
        <dbReference type="SAM" id="Phobius"/>
    </source>
</evidence>
<dbReference type="EMBL" id="JFKE01000004">
    <property type="protein sequence ID" value="KAJ55724.1"/>
    <property type="molecule type" value="Genomic_DNA"/>
</dbReference>
<dbReference type="RefSeq" id="WP_051588293.1">
    <property type="nucleotide sequence ID" value="NZ_JFKE01000004.1"/>
</dbReference>
<keyword evidence="1" id="KW-0472">Membrane</keyword>
<feature type="transmembrane region" description="Helical" evidence="1">
    <location>
        <begin position="108"/>
        <end position="131"/>
    </location>
</feature>
<dbReference type="AlphaFoldDB" id="A0A037ZJB5"/>
<dbReference type="OrthoDB" id="8218084at2"/>
<organism evidence="2 3">
    <name type="scientific">Actibacterium mucosum KCTC 23349</name>
    <dbReference type="NCBI Taxonomy" id="1454373"/>
    <lineage>
        <taxon>Bacteria</taxon>
        <taxon>Pseudomonadati</taxon>
        <taxon>Pseudomonadota</taxon>
        <taxon>Alphaproteobacteria</taxon>
        <taxon>Rhodobacterales</taxon>
        <taxon>Roseobacteraceae</taxon>
        <taxon>Actibacterium</taxon>
    </lineage>
</organism>
<comment type="caution">
    <text evidence="2">The sequence shown here is derived from an EMBL/GenBank/DDBJ whole genome shotgun (WGS) entry which is preliminary data.</text>
</comment>
<name>A0A037ZJB5_9RHOB</name>
<accession>A0A037ZJB5</accession>
<proteinExistence type="predicted"/>
<feature type="transmembrane region" description="Helical" evidence="1">
    <location>
        <begin position="210"/>
        <end position="229"/>
    </location>
</feature>
<feature type="transmembrane region" description="Helical" evidence="1">
    <location>
        <begin position="137"/>
        <end position="159"/>
    </location>
</feature>
<reference evidence="2 3" key="1">
    <citation type="submission" date="2014-03" db="EMBL/GenBank/DDBJ databases">
        <title>Draft Genome Sequence of Actibacterium mucosum KCTC 23349, a Marine Alphaproteobacterium with Complex Ionic Requirements Isolated from Mediterranean Seawater at Malvarrosa Beach, Valencia, Spain.</title>
        <authorList>
            <person name="Arahal D.R."/>
            <person name="Shao Z."/>
            <person name="Lai Q."/>
            <person name="Pujalte M.J."/>
        </authorList>
    </citation>
    <scope>NUCLEOTIDE SEQUENCE [LARGE SCALE GENOMIC DNA]</scope>
    <source>
        <strain evidence="2 3">KCTC 23349</strain>
    </source>
</reference>
<evidence type="ECO:0000313" key="3">
    <source>
        <dbReference type="Proteomes" id="UP000026249"/>
    </source>
</evidence>
<feature type="transmembrane region" description="Helical" evidence="1">
    <location>
        <begin position="77"/>
        <end position="96"/>
    </location>
</feature>
<feature type="transmembrane region" description="Helical" evidence="1">
    <location>
        <begin position="6"/>
        <end position="30"/>
    </location>
</feature>
<dbReference type="STRING" id="1454373.ACMU_13640"/>
<keyword evidence="1" id="KW-0812">Transmembrane</keyword>
<feature type="transmembrane region" description="Helical" evidence="1">
    <location>
        <begin position="42"/>
        <end position="65"/>
    </location>
</feature>
<protein>
    <submittedName>
        <fullName evidence="2">Uncharacterized protein</fullName>
    </submittedName>
</protein>
<feature type="transmembrane region" description="Helical" evidence="1">
    <location>
        <begin position="171"/>
        <end position="190"/>
    </location>
</feature>
<dbReference type="Proteomes" id="UP000026249">
    <property type="component" value="Unassembled WGS sequence"/>
</dbReference>